<keyword evidence="1 14" id="KW-0813">Transport</keyword>
<feature type="transmembrane region" description="Helical" evidence="14">
    <location>
        <begin position="268"/>
        <end position="291"/>
    </location>
</feature>
<dbReference type="InterPro" id="IPR006201">
    <property type="entry name" value="Neur_channel"/>
</dbReference>
<keyword evidence="9" id="KW-0675">Receptor</keyword>
<keyword evidence="6 14" id="KW-0406">Ion transport</keyword>
<evidence type="ECO:0000256" key="13">
    <source>
        <dbReference type="ARBA" id="ARBA00034099"/>
    </source>
</evidence>
<dbReference type="PANTHER" id="PTHR18945">
    <property type="entry name" value="NEUROTRANSMITTER GATED ION CHANNEL"/>
    <property type="match status" value="1"/>
</dbReference>
<dbReference type="CDD" id="cd18997">
    <property type="entry name" value="LGIC_ECD_nAChR"/>
    <property type="match status" value="1"/>
</dbReference>
<gene>
    <name evidence="15" type="ORF">OFUS_LOCUS4901</name>
</gene>
<dbReference type="FunFam" id="1.20.58.390:FF:000043">
    <property type="entry name" value="AcetylCholine Receptor"/>
    <property type="match status" value="1"/>
</dbReference>
<evidence type="ECO:0000256" key="11">
    <source>
        <dbReference type="ARBA" id="ARBA00023286"/>
    </source>
</evidence>
<keyword evidence="16" id="KW-1185">Reference proteome</keyword>
<evidence type="ECO:0000313" key="16">
    <source>
        <dbReference type="Proteomes" id="UP000749559"/>
    </source>
</evidence>
<protein>
    <submittedName>
        <fullName evidence="15">Uncharacterized protein</fullName>
    </submittedName>
</protein>
<organism evidence="15 16">
    <name type="scientific">Owenia fusiformis</name>
    <name type="common">Polychaete worm</name>
    <dbReference type="NCBI Taxonomy" id="6347"/>
    <lineage>
        <taxon>Eukaryota</taxon>
        <taxon>Metazoa</taxon>
        <taxon>Spiralia</taxon>
        <taxon>Lophotrochozoa</taxon>
        <taxon>Annelida</taxon>
        <taxon>Polychaeta</taxon>
        <taxon>Sedentaria</taxon>
        <taxon>Canalipalpata</taxon>
        <taxon>Sabellida</taxon>
        <taxon>Oweniida</taxon>
        <taxon>Oweniidae</taxon>
        <taxon>Owenia</taxon>
    </lineage>
</organism>
<keyword evidence="12 14" id="KW-0407">Ion channel</keyword>
<evidence type="ECO:0000256" key="5">
    <source>
        <dbReference type="ARBA" id="ARBA00023018"/>
    </source>
</evidence>
<dbReference type="GO" id="GO:0022848">
    <property type="term" value="F:acetylcholine-gated monoatomic cation-selective channel activity"/>
    <property type="evidence" value="ECO:0007669"/>
    <property type="project" value="InterPro"/>
</dbReference>
<dbReference type="PRINTS" id="PR00254">
    <property type="entry name" value="NICOTINICR"/>
</dbReference>
<evidence type="ECO:0000313" key="15">
    <source>
        <dbReference type="EMBL" id="CAH1777914.1"/>
    </source>
</evidence>
<comment type="similarity">
    <text evidence="14">Belongs to the ligand-gated ion channel (TC 1.A.9) family.</text>
</comment>
<feature type="transmembrane region" description="Helical" evidence="14">
    <location>
        <begin position="239"/>
        <end position="256"/>
    </location>
</feature>
<comment type="subcellular location">
    <subcellularLocation>
        <location evidence="13">Synaptic cell membrane</location>
        <topology evidence="13">Multi-pass membrane protein</topology>
    </subcellularLocation>
</comment>
<keyword evidence="2" id="KW-1003">Cell membrane</keyword>
<comment type="caution">
    <text evidence="15">The sequence shown here is derived from an EMBL/GenBank/DDBJ whole genome shotgun (WGS) entry which is preliminary data.</text>
</comment>
<keyword evidence="7 14" id="KW-0472">Membrane</keyword>
<dbReference type="SUPFAM" id="SSF63712">
    <property type="entry name" value="Nicotinic receptor ligand binding domain-like"/>
    <property type="match status" value="1"/>
</dbReference>
<dbReference type="InterPro" id="IPR002394">
    <property type="entry name" value="Nicotinic_acetylcholine_rcpt"/>
</dbReference>
<dbReference type="GO" id="GO:0045211">
    <property type="term" value="C:postsynaptic membrane"/>
    <property type="evidence" value="ECO:0007669"/>
    <property type="project" value="InterPro"/>
</dbReference>
<evidence type="ECO:0000256" key="3">
    <source>
        <dbReference type="ARBA" id="ARBA00022692"/>
    </source>
</evidence>
<dbReference type="InterPro" id="IPR018000">
    <property type="entry name" value="Neurotransmitter_ion_chnl_CS"/>
</dbReference>
<dbReference type="PRINTS" id="PR00252">
    <property type="entry name" value="NRIONCHANNEL"/>
</dbReference>
<feature type="transmembrane region" description="Helical" evidence="14">
    <location>
        <begin position="208"/>
        <end position="230"/>
    </location>
</feature>
<dbReference type="GO" id="GO:0004888">
    <property type="term" value="F:transmembrane signaling receptor activity"/>
    <property type="evidence" value="ECO:0007669"/>
    <property type="project" value="InterPro"/>
</dbReference>
<evidence type="ECO:0000256" key="9">
    <source>
        <dbReference type="ARBA" id="ARBA00023170"/>
    </source>
</evidence>
<reference evidence="15" key="1">
    <citation type="submission" date="2022-03" db="EMBL/GenBank/DDBJ databases">
        <authorList>
            <person name="Martin C."/>
        </authorList>
    </citation>
    <scope>NUCLEOTIDE SEQUENCE</scope>
</reference>
<keyword evidence="10" id="KW-0325">Glycoprotein</keyword>
<evidence type="ECO:0000256" key="4">
    <source>
        <dbReference type="ARBA" id="ARBA00022989"/>
    </source>
</evidence>
<dbReference type="CDD" id="cd19051">
    <property type="entry name" value="LGIC_TM_cation"/>
    <property type="match status" value="1"/>
</dbReference>
<evidence type="ECO:0000256" key="1">
    <source>
        <dbReference type="ARBA" id="ARBA00022448"/>
    </source>
</evidence>
<dbReference type="InterPro" id="IPR006029">
    <property type="entry name" value="Neurotrans-gated_channel_TM"/>
</dbReference>
<dbReference type="EMBL" id="CAIIXF020000002">
    <property type="protein sequence ID" value="CAH1777914.1"/>
    <property type="molecule type" value="Genomic_DNA"/>
</dbReference>
<dbReference type="InterPro" id="IPR006202">
    <property type="entry name" value="Neur_chan_lig-bd"/>
</dbReference>
<name>A0A8J1XM77_OWEFU</name>
<keyword evidence="3 14" id="KW-0812">Transmembrane</keyword>
<sequence>MGSQEYFGFDIRVIVTYDGDTVNVTLDIALNQLRDLNEPNQYLSLVVWFRFWWRDNHLQWKPSEHENITELRFRKSEIWIPDIFMFNHADEQRTSVQVYSDVFAVVQHTGSVYWPVPAVIKTTCKIDMTFYPFDIQRCPIKLGSWSYNGNQLDVYSKNTAGDTGSFIPHGEFDVLEFPAKRNVLYHDGYAEPFPDITYTVVIRRKSLFYIYNLVFPCVLLLLVCTMVFILPPESGEKNTLAIMLLLSMTVFLLNVAENMPATSDVVPLIGKFFGTVIVIMSLSAAFSVMILNIHFYGLHGDTVPPWIKMVVLRWMARPIGFSNFSKGDLNSVDVAKKEATSSVAAFVKVMKHVPMAVREKDKGKLTTRPLSKRSYDNNYRNDNGTNYILNSILTHMETLNENLWKNRKGKTDKMKERSEWQIVAMIVDRYLLILVILMSVIASLIVFINNEPI</sequence>
<keyword evidence="5" id="KW-0770">Synapse</keyword>
<evidence type="ECO:0000256" key="14">
    <source>
        <dbReference type="RuleBase" id="RU000687"/>
    </source>
</evidence>
<dbReference type="PROSITE" id="PS00236">
    <property type="entry name" value="NEUROTR_ION_CHANNEL"/>
    <property type="match status" value="1"/>
</dbReference>
<dbReference type="InterPro" id="IPR036734">
    <property type="entry name" value="Neur_chan_lig-bd_sf"/>
</dbReference>
<dbReference type="FunFam" id="2.70.170.10:FF:000030">
    <property type="entry name" value="AcetylCholine Receptor"/>
    <property type="match status" value="1"/>
</dbReference>
<proteinExistence type="inferred from homology"/>
<evidence type="ECO:0000256" key="12">
    <source>
        <dbReference type="ARBA" id="ARBA00023303"/>
    </source>
</evidence>
<feature type="transmembrane region" description="Helical" evidence="14">
    <location>
        <begin position="430"/>
        <end position="448"/>
    </location>
</feature>
<dbReference type="Pfam" id="PF02931">
    <property type="entry name" value="Neur_chan_LBD"/>
    <property type="match status" value="1"/>
</dbReference>
<evidence type="ECO:0000256" key="7">
    <source>
        <dbReference type="ARBA" id="ARBA00023136"/>
    </source>
</evidence>
<evidence type="ECO:0000256" key="2">
    <source>
        <dbReference type="ARBA" id="ARBA00022475"/>
    </source>
</evidence>
<dbReference type="Proteomes" id="UP000749559">
    <property type="component" value="Unassembled WGS sequence"/>
</dbReference>
<dbReference type="Gene3D" id="2.70.170.10">
    <property type="entry name" value="Neurotransmitter-gated ion-channel ligand-binding domain"/>
    <property type="match status" value="1"/>
</dbReference>
<keyword evidence="8" id="KW-1015">Disulfide bond</keyword>
<dbReference type="InterPro" id="IPR038050">
    <property type="entry name" value="Neuro_actylchol_rec"/>
</dbReference>
<dbReference type="AlphaFoldDB" id="A0A8J1XM77"/>
<dbReference type="Pfam" id="PF02932">
    <property type="entry name" value="Neur_chan_memb"/>
    <property type="match status" value="1"/>
</dbReference>
<accession>A0A8J1XM77</accession>
<evidence type="ECO:0000256" key="10">
    <source>
        <dbReference type="ARBA" id="ARBA00023180"/>
    </source>
</evidence>
<evidence type="ECO:0000256" key="6">
    <source>
        <dbReference type="ARBA" id="ARBA00023065"/>
    </source>
</evidence>
<evidence type="ECO:0000256" key="8">
    <source>
        <dbReference type="ARBA" id="ARBA00023157"/>
    </source>
</evidence>
<dbReference type="OrthoDB" id="5975154at2759"/>
<dbReference type="InterPro" id="IPR036719">
    <property type="entry name" value="Neuro-gated_channel_TM_sf"/>
</dbReference>
<dbReference type="SUPFAM" id="SSF90112">
    <property type="entry name" value="Neurotransmitter-gated ion-channel transmembrane pore"/>
    <property type="match status" value="1"/>
</dbReference>
<keyword evidence="4 14" id="KW-1133">Transmembrane helix</keyword>
<dbReference type="Gene3D" id="1.20.58.390">
    <property type="entry name" value="Neurotransmitter-gated ion-channel transmembrane domain"/>
    <property type="match status" value="2"/>
</dbReference>
<keyword evidence="11" id="KW-1071">Ligand-gated ion channel</keyword>